<name>A0A1G5AY23_9BACT</name>
<evidence type="ECO:0000313" key="2">
    <source>
        <dbReference type="EMBL" id="SCX82767.1"/>
    </source>
</evidence>
<dbReference type="RefSeq" id="WP_092207883.1">
    <property type="nucleotide sequence ID" value="NZ_FMUX01000001.1"/>
</dbReference>
<dbReference type="AlphaFoldDB" id="A0A1G5AY23"/>
<dbReference type="PANTHER" id="PTHR21600">
    <property type="entry name" value="MITOCHONDRIAL RNA PSEUDOURIDINE SYNTHASE"/>
    <property type="match status" value="1"/>
</dbReference>
<evidence type="ECO:0000259" key="1">
    <source>
        <dbReference type="Pfam" id="PF00849"/>
    </source>
</evidence>
<reference evidence="2 3" key="1">
    <citation type="submission" date="2016-10" db="EMBL/GenBank/DDBJ databases">
        <authorList>
            <person name="de Groot N.N."/>
        </authorList>
    </citation>
    <scope>NUCLEOTIDE SEQUENCE [LARGE SCALE GENOMIC DNA]</scope>
    <source>
        <strain evidence="2 3">AA1</strain>
    </source>
</reference>
<feature type="domain" description="Pseudouridine synthase RsuA/RluA-like" evidence="1">
    <location>
        <begin position="91"/>
        <end position="236"/>
    </location>
</feature>
<sequence length="291" mass="32544">MSRSPFASTVTVGEAVPSGTPILDFLGARFPAVPPGIWEARLDGGLVTDERGGTLSRAARVEPMMVLRYFREVAHEDPIPFDEEVIHVDDHLIVACKPHFLPVIPAGKFVNETLLTRLRKRFDTPDIIPVNRIDRETAGLVLFSRLKESRGLYQGLFMDRKVSKVYEAVSLNRPERGSSFHVENRLVEGHPWFRMTEDAGSPNAVSDIELIAPRGAGGLYRISPVTGKKHQVRLHMCAIGAPIENDRLYPDLLDEAPPDFERPLKLLAKEVRFTDPVSGEPRHFISPRSLD</sequence>
<dbReference type="Gene3D" id="3.30.2350.10">
    <property type="entry name" value="Pseudouridine synthase"/>
    <property type="match status" value="1"/>
</dbReference>
<dbReference type="OrthoDB" id="128480at2"/>
<dbReference type="InterPro" id="IPR006145">
    <property type="entry name" value="PsdUridine_synth_RsuA/RluA"/>
</dbReference>
<dbReference type="STRING" id="419481.SAMN05216233_101516"/>
<dbReference type="PROSITE" id="PS01129">
    <property type="entry name" value="PSI_RLU"/>
    <property type="match status" value="1"/>
</dbReference>
<dbReference type="InterPro" id="IPR020103">
    <property type="entry name" value="PsdUridine_synth_cat_dom_sf"/>
</dbReference>
<dbReference type="InterPro" id="IPR006224">
    <property type="entry name" value="PsdUridine_synth_RluA-like_CS"/>
</dbReference>
<protein>
    <submittedName>
        <fullName evidence="2">tRNA pseudouridine32 synthase / 23S rRNA pseudouridine746 synthase</fullName>
    </submittedName>
</protein>
<accession>A0A1G5AY23</accession>
<dbReference type="PANTHER" id="PTHR21600:SF84">
    <property type="entry name" value="PSEUDOURIDINE SYNTHASE RSUA_RLUA-LIKE DOMAIN-CONTAINING PROTEIN"/>
    <property type="match status" value="1"/>
</dbReference>
<gene>
    <name evidence="2" type="ORF">SAMN05216233_101516</name>
</gene>
<keyword evidence="3" id="KW-1185">Reference proteome</keyword>
<dbReference type="Pfam" id="PF00849">
    <property type="entry name" value="PseudoU_synth_2"/>
    <property type="match status" value="1"/>
</dbReference>
<dbReference type="EMBL" id="FMUX01000001">
    <property type="protein sequence ID" value="SCX82767.1"/>
    <property type="molecule type" value="Genomic_DNA"/>
</dbReference>
<dbReference type="InterPro" id="IPR050188">
    <property type="entry name" value="RluA_PseudoU_synthase"/>
</dbReference>
<proteinExistence type="predicted"/>
<dbReference type="GO" id="GO:0009982">
    <property type="term" value="F:pseudouridine synthase activity"/>
    <property type="evidence" value="ECO:0007669"/>
    <property type="project" value="InterPro"/>
</dbReference>
<dbReference type="Proteomes" id="UP000198870">
    <property type="component" value="Unassembled WGS sequence"/>
</dbReference>
<dbReference type="GO" id="GO:0003723">
    <property type="term" value="F:RNA binding"/>
    <property type="evidence" value="ECO:0007669"/>
    <property type="project" value="InterPro"/>
</dbReference>
<dbReference type="GO" id="GO:0140098">
    <property type="term" value="F:catalytic activity, acting on RNA"/>
    <property type="evidence" value="ECO:0007669"/>
    <property type="project" value="UniProtKB-ARBA"/>
</dbReference>
<dbReference type="SUPFAM" id="SSF55120">
    <property type="entry name" value="Pseudouridine synthase"/>
    <property type="match status" value="1"/>
</dbReference>
<organism evidence="2 3">
    <name type="scientific">Desulfoluna spongiiphila</name>
    <dbReference type="NCBI Taxonomy" id="419481"/>
    <lineage>
        <taxon>Bacteria</taxon>
        <taxon>Pseudomonadati</taxon>
        <taxon>Thermodesulfobacteriota</taxon>
        <taxon>Desulfobacteria</taxon>
        <taxon>Desulfobacterales</taxon>
        <taxon>Desulfolunaceae</taxon>
        <taxon>Desulfoluna</taxon>
    </lineage>
</organism>
<evidence type="ECO:0000313" key="3">
    <source>
        <dbReference type="Proteomes" id="UP000198870"/>
    </source>
</evidence>
<dbReference type="GO" id="GO:0000455">
    <property type="term" value="P:enzyme-directed rRNA pseudouridine synthesis"/>
    <property type="evidence" value="ECO:0007669"/>
    <property type="project" value="TreeGrafter"/>
</dbReference>